<dbReference type="Pfam" id="PF02254">
    <property type="entry name" value="TrkA_N"/>
    <property type="match status" value="2"/>
</dbReference>
<proteinExistence type="predicted"/>
<dbReference type="Pfam" id="PF07885">
    <property type="entry name" value="Ion_trans_2"/>
    <property type="match status" value="1"/>
</dbReference>
<evidence type="ECO:0000256" key="1">
    <source>
        <dbReference type="ARBA" id="ARBA00004651"/>
    </source>
</evidence>
<dbReference type="InterPro" id="IPR013099">
    <property type="entry name" value="K_chnl_dom"/>
</dbReference>
<reference evidence="4" key="1">
    <citation type="submission" date="2019-06" db="EMBL/GenBank/DDBJ databases">
        <authorList>
            <person name="Murdoch R.W."/>
            <person name="Fathepure B."/>
        </authorList>
    </citation>
    <scope>NUCLEOTIDE SEQUENCE</scope>
</reference>
<feature type="transmembrane region" description="Helical" evidence="2">
    <location>
        <begin position="84"/>
        <end position="108"/>
    </location>
</feature>
<dbReference type="InterPro" id="IPR036291">
    <property type="entry name" value="NAD(P)-bd_dom_sf"/>
</dbReference>
<dbReference type="PROSITE" id="PS51201">
    <property type="entry name" value="RCK_N"/>
    <property type="match status" value="2"/>
</dbReference>
<feature type="domain" description="RCK N-terminal" evidence="3">
    <location>
        <begin position="131"/>
        <end position="257"/>
    </location>
</feature>
<feature type="transmembrane region" description="Helical" evidence="2">
    <location>
        <begin position="53"/>
        <end position="72"/>
    </location>
</feature>
<dbReference type="InterPro" id="IPR003148">
    <property type="entry name" value="RCK_N"/>
</dbReference>
<protein>
    <submittedName>
        <fullName evidence="4">Glutathione-regulated potassium-efflux system protein KefC</fullName>
    </submittedName>
</protein>
<name>A0A5B8RFS1_9ZZZZ</name>
<organism evidence="4">
    <name type="scientific">uncultured organism</name>
    <dbReference type="NCBI Taxonomy" id="155900"/>
    <lineage>
        <taxon>unclassified sequences</taxon>
        <taxon>environmental samples</taxon>
    </lineage>
</organism>
<dbReference type="PANTHER" id="PTHR43833">
    <property type="entry name" value="POTASSIUM CHANNEL PROTEIN 2-RELATED-RELATED"/>
    <property type="match status" value="1"/>
</dbReference>
<keyword evidence="2" id="KW-0812">Transmembrane</keyword>
<keyword evidence="2" id="KW-1133">Transmembrane helix</keyword>
<evidence type="ECO:0000313" key="4">
    <source>
        <dbReference type="EMBL" id="QEA05537.1"/>
    </source>
</evidence>
<evidence type="ECO:0000259" key="3">
    <source>
        <dbReference type="PROSITE" id="PS51201"/>
    </source>
</evidence>
<dbReference type="EMBL" id="MN079103">
    <property type="protein sequence ID" value="QEA05537.1"/>
    <property type="molecule type" value="Genomic_DNA"/>
</dbReference>
<dbReference type="Gene3D" id="1.10.287.70">
    <property type="match status" value="1"/>
</dbReference>
<feature type="transmembrane region" description="Helical" evidence="2">
    <location>
        <begin position="21"/>
        <end position="41"/>
    </location>
</feature>
<dbReference type="SUPFAM" id="SSF51735">
    <property type="entry name" value="NAD(P)-binding Rossmann-fold domains"/>
    <property type="match status" value="2"/>
</dbReference>
<keyword evidence="2" id="KW-0472">Membrane</keyword>
<sequence length="576" mass="63929">MSELIDVPRHRIVPLVLRRMRAPLLTLIVAYAVSVLGLVLIEGTTAAGEPYRVDFLHAFYFVSYTATTIGFGELPTGFNQAQRLWVVVSLHLLVISWFYAIGTIVGIIRDPVFQRVVTWNRFRRSVSRLVEPFTLVCGYGDTGSQLVREITGGGGRAVVIDWDERQLDGVSVEGLRSFVPHLCGDANFTDNLLAAGLGDPRCRAVLAVTDDDHTNLHIAITTKLLNPRLPVIARAEHDETRANMASFGTDYIIDPYLTFAGGFVMAMEAPQAHRLYSWMSVHADTADEERLPPAGRWIVCGYTALGRALYRRLREHGMDLVLVTPDTVPASVMKETTVIAGKGTEAVTLREAGIEAADVAGVIAATDDDTDNLSIVMTARELRGELYLVARQNDRASHAVFEAAAVDRIMESSSIMAVRMLRLLATPMLPRFLQAVRERDDEWIGTLLERWHARVGEASPEVWTLTVGPAEAPALFTALGEGAAFTVAELLRDPRERDLALAAEVLMIERGDTSWLLPGPDRTLARGDRVLLCARHGERARMQRTVTNRDVFRYVASGEQRPDGWLWRRLAARRER</sequence>
<dbReference type="AlphaFoldDB" id="A0A5B8RFS1"/>
<accession>A0A5B8RFS1</accession>
<dbReference type="SUPFAM" id="SSF81324">
    <property type="entry name" value="Voltage-gated potassium channels"/>
    <property type="match status" value="1"/>
</dbReference>
<comment type="subcellular location">
    <subcellularLocation>
        <location evidence="1">Cell membrane</location>
        <topology evidence="1">Multi-pass membrane protein</topology>
    </subcellularLocation>
</comment>
<dbReference type="GO" id="GO:0005886">
    <property type="term" value="C:plasma membrane"/>
    <property type="evidence" value="ECO:0007669"/>
    <property type="project" value="UniProtKB-SubCell"/>
</dbReference>
<gene>
    <name evidence="4" type="primary">kefC_1</name>
    <name evidence="4" type="ORF">KBTEX_01860</name>
</gene>
<evidence type="ECO:0000256" key="2">
    <source>
        <dbReference type="SAM" id="Phobius"/>
    </source>
</evidence>
<feature type="domain" description="RCK N-terminal" evidence="3">
    <location>
        <begin position="294"/>
        <end position="410"/>
    </location>
</feature>
<dbReference type="InterPro" id="IPR050721">
    <property type="entry name" value="Trk_Ktr_HKT_K-transport"/>
</dbReference>
<dbReference type="GO" id="GO:0006813">
    <property type="term" value="P:potassium ion transport"/>
    <property type="evidence" value="ECO:0007669"/>
    <property type="project" value="InterPro"/>
</dbReference>
<dbReference type="Gene3D" id="3.40.50.720">
    <property type="entry name" value="NAD(P)-binding Rossmann-like Domain"/>
    <property type="match status" value="2"/>
</dbReference>